<organism evidence="1 2">
    <name type="scientific">Candidatus Nitrosarchaeum limnium BG20</name>
    <dbReference type="NCBI Taxonomy" id="859192"/>
    <lineage>
        <taxon>Archaea</taxon>
        <taxon>Nitrososphaerota</taxon>
        <taxon>Nitrososphaeria</taxon>
        <taxon>Nitrosopumilales</taxon>
        <taxon>Nitrosopumilaceae</taxon>
        <taxon>Nitrosarchaeum</taxon>
    </lineage>
</organism>
<evidence type="ECO:0000313" key="2">
    <source>
        <dbReference type="Proteomes" id="UP000014065"/>
    </source>
</evidence>
<proteinExistence type="predicted"/>
<protein>
    <submittedName>
        <fullName evidence="1">Uncharacterized protein</fullName>
    </submittedName>
</protein>
<dbReference type="Proteomes" id="UP000014065">
    <property type="component" value="Unassembled WGS sequence"/>
</dbReference>
<dbReference type="RefSeq" id="WP_157999260.1">
    <property type="nucleotide sequence ID" value="NZ_AHJG01000045.1"/>
</dbReference>
<keyword evidence="2" id="KW-1185">Reference proteome</keyword>
<sequence length="45" mass="5282">MGAEDVYEKIDEELEFTDEQTAELLKLSEKELLVLILSELKKRKN</sequence>
<accession>S2E6Y9</accession>
<reference evidence="1 2" key="1">
    <citation type="journal article" date="2012" name="J. Bacteriol.">
        <title>Genome Sequence of "Candidatus Nitrosoarchaeum limnia" BG20, a Low-Salinity Ammonia-Oxidizing Archaeon from the San Francisco Bay Estuary.</title>
        <authorList>
            <person name="Mosier A.C."/>
            <person name="Allen E.E."/>
            <person name="Kim M."/>
            <person name="Ferriera S."/>
            <person name="Francis C.A."/>
        </authorList>
    </citation>
    <scope>NUCLEOTIDE SEQUENCE [LARGE SCALE GENOMIC DNA]</scope>
    <source>
        <strain evidence="1 2">BG20</strain>
    </source>
</reference>
<dbReference type="AlphaFoldDB" id="S2E6Y9"/>
<comment type="caution">
    <text evidence="1">The sequence shown here is derived from an EMBL/GenBank/DDBJ whole genome shotgun (WGS) entry which is preliminary data.</text>
</comment>
<gene>
    <name evidence="1" type="ORF">BG20_I1431</name>
</gene>
<name>S2E6Y9_9ARCH</name>
<evidence type="ECO:0000313" key="1">
    <source>
        <dbReference type="EMBL" id="EPA06498.1"/>
    </source>
</evidence>
<dbReference type="EMBL" id="AHJG01000045">
    <property type="protein sequence ID" value="EPA06498.1"/>
    <property type="molecule type" value="Genomic_DNA"/>
</dbReference>